<gene>
    <name evidence="20" type="primary">LOC108682681</name>
</gene>
<evidence type="ECO:0000256" key="10">
    <source>
        <dbReference type="ARBA" id="ARBA00022968"/>
    </source>
</evidence>
<evidence type="ECO:0000256" key="9">
    <source>
        <dbReference type="ARBA" id="ARBA00022734"/>
    </source>
</evidence>
<evidence type="ECO:0000256" key="11">
    <source>
        <dbReference type="ARBA" id="ARBA00022989"/>
    </source>
</evidence>
<dbReference type="GO" id="GO:0004653">
    <property type="term" value="F:polypeptide N-acetylgalactosaminyltransferase activity"/>
    <property type="evidence" value="ECO:0007669"/>
    <property type="project" value="TreeGrafter"/>
</dbReference>
<keyword evidence="19" id="KW-1185">Reference proteome</keyword>
<evidence type="ECO:0000256" key="4">
    <source>
        <dbReference type="ARBA" id="ARBA00005680"/>
    </source>
</evidence>
<dbReference type="GO" id="GO:0046872">
    <property type="term" value="F:metal ion binding"/>
    <property type="evidence" value="ECO:0007669"/>
    <property type="project" value="UniProtKB-KW"/>
</dbReference>
<keyword evidence="7" id="KW-0812">Transmembrane</keyword>
<dbReference type="CDD" id="cd23437">
    <property type="entry name" value="beta-trefoil_Ricin_GALNT7"/>
    <property type="match status" value="1"/>
</dbReference>
<protein>
    <recommendedName>
        <fullName evidence="17">Protein-UDP acetylgalactosaminyltransferase 7</fullName>
    </recommendedName>
    <alternativeName>
        <fullName evidence="16">UDP-GalNAc:polypeptide N-acetylgalactosaminyltransferase 7</fullName>
    </alternativeName>
</protein>
<keyword evidence="6" id="KW-0808">Transferase</keyword>
<accession>A0A8B7PPL5</accession>
<keyword evidence="12" id="KW-0333">Golgi apparatus</keyword>
<evidence type="ECO:0000256" key="17">
    <source>
        <dbReference type="ARBA" id="ARBA00044259"/>
    </source>
</evidence>
<evidence type="ECO:0000256" key="2">
    <source>
        <dbReference type="ARBA" id="ARBA00004323"/>
    </source>
</evidence>
<evidence type="ECO:0000256" key="7">
    <source>
        <dbReference type="ARBA" id="ARBA00022692"/>
    </source>
</evidence>
<keyword evidence="15" id="KW-0464">Manganese</keyword>
<evidence type="ECO:0000256" key="3">
    <source>
        <dbReference type="ARBA" id="ARBA00004922"/>
    </source>
</evidence>
<keyword evidence="14" id="KW-1015">Disulfide bond</keyword>
<reference evidence="20" key="1">
    <citation type="submission" date="2025-08" db="UniProtKB">
        <authorList>
            <consortium name="RefSeq"/>
        </authorList>
    </citation>
    <scope>IDENTIFICATION</scope>
    <source>
        <tissue evidence="20">Whole organism</tissue>
    </source>
</reference>
<dbReference type="SUPFAM" id="SSF50370">
    <property type="entry name" value="Ricin B-like lectins"/>
    <property type="match status" value="1"/>
</dbReference>
<dbReference type="PANTHER" id="PTHR11675:SF68">
    <property type="entry name" value="N-ACETYLGALACTOSAMINYLTRANSFERASE 7"/>
    <property type="match status" value="1"/>
</dbReference>
<dbReference type="SMART" id="SM00458">
    <property type="entry name" value="RICIN"/>
    <property type="match status" value="1"/>
</dbReference>
<comment type="similarity">
    <text evidence="4">Belongs to the glycosyltransferase 2 family. GalNAc-T subfamily.</text>
</comment>
<organism evidence="19 20">
    <name type="scientific">Hyalella azteca</name>
    <name type="common">Amphipod</name>
    <dbReference type="NCBI Taxonomy" id="294128"/>
    <lineage>
        <taxon>Eukaryota</taxon>
        <taxon>Metazoa</taxon>
        <taxon>Ecdysozoa</taxon>
        <taxon>Arthropoda</taxon>
        <taxon>Crustacea</taxon>
        <taxon>Multicrustacea</taxon>
        <taxon>Malacostraca</taxon>
        <taxon>Eumalacostraca</taxon>
        <taxon>Peracarida</taxon>
        <taxon>Amphipoda</taxon>
        <taxon>Senticaudata</taxon>
        <taxon>Talitrida</taxon>
        <taxon>Talitroidea</taxon>
        <taxon>Hyalellidae</taxon>
        <taxon>Hyalella</taxon>
    </lineage>
</organism>
<dbReference type="OMA" id="CDPHNIG"/>
<keyword evidence="8" id="KW-0479">Metal-binding</keyword>
<dbReference type="RefSeq" id="XP_018027386.1">
    <property type="nucleotide sequence ID" value="XM_018171897.2"/>
</dbReference>
<dbReference type="Pfam" id="PF00652">
    <property type="entry name" value="Ricin_B_lectin"/>
    <property type="match status" value="1"/>
</dbReference>
<sequence>MGDISQQLALKERMQCKSFQWFVDNVAYDLLRKYPELPPNLHWGEFRNAATSLCLDTMGHPAPNLMGVSQCHGFGNNQLVRLNSAGQLGVGERCVDADAQGIKLIFCRLGTVDGPWIYDEDTHVLKHKRFNKCVSLHPSSNQLQLLPCDPINNYQKWTFKQITPN</sequence>
<keyword evidence="13" id="KW-0472">Membrane</keyword>
<name>A0A8B7PPL5_HYAAZ</name>
<dbReference type="GO" id="GO:0000139">
    <property type="term" value="C:Golgi membrane"/>
    <property type="evidence" value="ECO:0007669"/>
    <property type="project" value="UniProtKB-SubCell"/>
</dbReference>
<evidence type="ECO:0000256" key="14">
    <source>
        <dbReference type="ARBA" id="ARBA00023157"/>
    </source>
</evidence>
<dbReference type="Gene3D" id="3.90.550.10">
    <property type="entry name" value="Spore Coat Polysaccharide Biosynthesis Protein SpsA, Chain A"/>
    <property type="match status" value="1"/>
</dbReference>
<dbReference type="GO" id="GO:0006493">
    <property type="term" value="P:protein O-linked glycosylation"/>
    <property type="evidence" value="ECO:0007669"/>
    <property type="project" value="TreeGrafter"/>
</dbReference>
<dbReference type="InterPro" id="IPR035992">
    <property type="entry name" value="Ricin_B-like_lectins"/>
</dbReference>
<keyword evidence="11" id="KW-1133">Transmembrane helix</keyword>
<evidence type="ECO:0000313" key="20">
    <source>
        <dbReference type="RefSeq" id="XP_018027386.1"/>
    </source>
</evidence>
<dbReference type="GO" id="GO:0030246">
    <property type="term" value="F:carbohydrate binding"/>
    <property type="evidence" value="ECO:0007669"/>
    <property type="project" value="UniProtKB-KW"/>
</dbReference>
<comment type="subcellular location">
    <subcellularLocation>
        <location evidence="2">Golgi apparatus membrane</location>
        <topology evidence="2">Single-pass type II membrane protein</topology>
    </subcellularLocation>
</comment>
<keyword evidence="5" id="KW-0328">Glycosyltransferase</keyword>
<comment type="pathway">
    <text evidence="3">Protein modification; protein glycosylation.</text>
</comment>
<evidence type="ECO:0000313" key="19">
    <source>
        <dbReference type="Proteomes" id="UP000694843"/>
    </source>
</evidence>
<evidence type="ECO:0000256" key="15">
    <source>
        <dbReference type="ARBA" id="ARBA00023211"/>
    </source>
</evidence>
<evidence type="ECO:0000256" key="1">
    <source>
        <dbReference type="ARBA" id="ARBA00001936"/>
    </source>
</evidence>
<dbReference type="FunFam" id="2.80.10.50:FF:000019">
    <property type="entry name" value="Polypeptide N-acetylgalactosaminyltransferase"/>
    <property type="match status" value="1"/>
</dbReference>
<proteinExistence type="inferred from homology"/>
<evidence type="ECO:0000256" key="12">
    <source>
        <dbReference type="ARBA" id="ARBA00023034"/>
    </source>
</evidence>
<dbReference type="OrthoDB" id="6072411at2759"/>
<evidence type="ECO:0000256" key="16">
    <source>
        <dbReference type="ARBA" id="ARBA00044237"/>
    </source>
</evidence>
<evidence type="ECO:0000256" key="8">
    <source>
        <dbReference type="ARBA" id="ARBA00022723"/>
    </source>
</evidence>
<dbReference type="InterPro" id="IPR000772">
    <property type="entry name" value="Ricin_B_lectin"/>
</dbReference>
<dbReference type="InterPro" id="IPR029044">
    <property type="entry name" value="Nucleotide-diphossugar_trans"/>
</dbReference>
<dbReference type="AlphaFoldDB" id="A0A8B7PPL5"/>
<evidence type="ECO:0000256" key="5">
    <source>
        <dbReference type="ARBA" id="ARBA00022676"/>
    </source>
</evidence>
<dbReference type="Gene3D" id="2.80.10.50">
    <property type="match status" value="1"/>
</dbReference>
<keyword evidence="10" id="KW-0735">Signal-anchor</keyword>
<dbReference type="PANTHER" id="PTHR11675">
    <property type="entry name" value="N-ACETYLGALACTOSAMINYLTRANSFERASE"/>
    <property type="match status" value="1"/>
</dbReference>
<comment type="cofactor">
    <cofactor evidence="1">
        <name>Mn(2+)</name>
        <dbReference type="ChEBI" id="CHEBI:29035"/>
    </cofactor>
</comment>
<evidence type="ECO:0000256" key="6">
    <source>
        <dbReference type="ARBA" id="ARBA00022679"/>
    </source>
</evidence>
<feature type="domain" description="Ricin B lectin" evidence="18">
    <location>
        <begin position="43"/>
        <end position="160"/>
    </location>
</feature>
<dbReference type="GeneID" id="108682681"/>
<dbReference type="Proteomes" id="UP000694843">
    <property type="component" value="Unplaced"/>
</dbReference>
<keyword evidence="9" id="KW-0430">Lectin</keyword>
<evidence type="ECO:0000259" key="18">
    <source>
        <dbReference type="SMART" id="SM00458"/>
    </source>
</evidence>
<dbReference type="PROSITE" id="PS50231">
    <property type="entry name" value="RICIN_B_LECTIN"/>
    <property type="match status" value="1"/>
</dbReference>
<evidence type="ECO:0000256" key="13">
    <source>
        <dbReference type="ARBA" id="ARBA00023136"/>
    </source>
</evidence>